<sequence>MSFIERSPSKQNNTNIPMAWTSSTEDSTQLQSSTLKRSREYAYDGVENKQHKSTDVLEAILTMKEEMKQELNEMNTDIMSSVEAVQTKVEKLEISLRDSLQQIGARVDDLQDQNADLEAKNEELTKNIKLTKRGTD</sequence>
<evidence type="ECO:0000256" key="1">
    <source>
        <dbReference type="SAM" id="Coils"/>
    </source>
</evidence>
<evidence type="ECO:0000256" key="2">
    <source>
        <dbReference type="SAM" id="MobiDB-lite"/>
    </source>
</evidence>
<organism evidence="3 4">
    <name type="scientific">Allacma fusca</name>
    <dbReference type="NCBI Taxonomy" id="39272"/>
    <lineage>
        <taxon>Eukaryota</taxon>
        <taxon>Metazoa</taxon>
        <taxon>Ecdysozoa</taxon>
        <taxon>Arthropoda</taxon>
        <taxon>Hexapoda</taxon>
        <taxon>Collembola</taxon>
        <taxon>Symphypleona</taxon>
        <taxon>Sminthuridae</taxon>
        <taxon>Allacma</taxon>
    </lineage>
</organism>
<evidence type="ECO:0000313" key="3">
    <source>
        <dbReference type="EMBL" id="CAG7832092.1"/>
    </source>
</evidence>
<accession>A0A8J2PXQ0</accession>
<dbReference type="EMBL" id="CAJVCH010563429">
    <property type="protein sequence ID" value="CAG7832092.1"/>
    <property type="molecule type" value="Genomic_DNA"/>
</dbReference>
<evidence type="ECO:0000313" key="4">
    <source>
        <dbReference type="Proteomes" id="UP000708208"/>
    </source>
</evidence>
<feature type="region of interest" description="Disordered" evidence="2">
    <location>
        <begin position="1"/>
        <end position="36"/>
    </location>
</feature>
<reference evidence="3" key="1">
    <citation type="submission" date="2021-06" db="EMBL/GenBank/DDBJ databases">
        <authorList>
            <person name="Hodson N. C."/>
            <person name="Mongue J. A."/>
            <person name="Jaron S. K."/>
        </authorList>
    </citation>
    <scope>NUCLEOTIDE SEQUENCE</scope>
</reference>
<dbReference type="Proteomes" id="UP000708208">
    <property type="component" value="Unassembled WGS sequence"/>
</dbReference>
<feature type="coiled-coil region" evidence="1">
    <location>
        <begin position="57"/>
        <end position="134"/>
    </location>
</feature>
<keyword evidence="1" id="KW-0175">Coiled coil</keyword>
<gene>
    <name evidence="3" type="ORF">AFUS01_LOCUS41798</name>
</gene>
<feature type="compositionally biased region" description="Polar residues" evidence="2">
    <location>
        <begin position="9"/>
        <end position="35"/>
    </location>
</feature>
<dbReference type="AlphaFoldDB" id="A0A8J2PXQ0"/>
<proteinExistence type="predicted"/>
<name>A0A8J2PXQ0_9HEXA</name>
<keyword evidence="4" id="KW-1185">Reference proteome</keyword>
<comment type="caution">
    <text evidence="3">The sequence shown here is derived from an EMBL/GenBank/DDBJ whole genome shotgun (WGS) entry which is preliminary data.</text>
</comment>
<protein>
    <submittedName>
        <fullName evidence="3">Uncharacterized protein</fullName>
    </submittedName>
</protein>